<evidence type="ECO:0000259" key="2">
    <source>
        <dbReference type="Pfam" id="PF00501"/>
    </source>
</evidence>
<dbReference type="OrthoDB" id="429813at2759"/>
<reference evidence="3" key="1">
    <citation type="submission" date="2014-09" db="EMBL/GenBank/DDBJ databases">
        <title>Draft genome sequence of an oleaginous Mucoromycotina fungus Mucor ambiguus NBRC6742.</title>
        <authorList>
            <person name="Takeda I."/>
            <person name="Yamane N."/>
            <person name="Morita T."/>
            <person name="Tamano K."/>
            <person name="Machida M."/>
            <person name="Baker S."/>
            <person name="Koike H."/>
        </authorList>
    </citation>
    <scope>NUCLEOTIDE SEQUENCE</scope>
    <source>
        <strain evidence="3">NBRC 6742</strain>
    </source>
</reference>
<dbReference type="InterPro" id="IPR000873">
    <property type="entry name" value="AMP-dep_synth/lig_dom"/>
</dbReference>
<evidence type="ECO:0000313" key="4">
    <source>
        <dbReference type="Proteomes" id="UP000053815"/>
    </source>
</evidence>
<evidence type="ECO:0000256" key="1">
    <source>
        <dbReference type="ARBA" id="ARBA00006432"/>
    </source>
</evidence>
<dbReference type="GO" id="GO:0006631">
    <property type="term" value="P:fatty acid metabolic process"/>
    <property type="evidence" value="ECO:0007669"/>
    <property type="project" value="TreeGrafter"/>
</dbReference>
<keyword evidence="4" id="KW-1185">Reference proteome</keyword>
<dbReference type="InterPro" id="IPR042099">
    <property type="entry name" value="ANL_N_sf"/>
</dbReference>
<dbReference type="Pfam" id="PF00501">
    <property type="entry name" value="AMP-binding"/>
    <property type="match status" value="1"/>
</dbReference>
<dbReference type="InterPro" id="IPR020845">
    <property type="entry name" value="AMP-binding_CS"/>
</dbReference>
<dbReference type="AlphaFoldDB" id="A0A0C9MC18"/>
<evidence type="ECO:0000313" key="3">
    <source>
        <dbReference type="EMBL" id="GAN04859.1"/>
    </source>
</evidence>
<accession>A0A0C9MC18</accession>
<organism evidence="3">
    <name type="scientific">Mucor ambiguus</name>
    <dbReference type="NCBI Taxonomy" id="91626"/>
    <lineage>
        <taxon>Eukaryota</taxon>
        <taxon>Fungi</taxon>
        <taxon>Fungi incertae sedis</taxon>
        <taxon>Mucoromycota</taxon>
        <taxon>Mucoromycotina</taxon>
        <taxon>Mucoromycetes</taxon>
        <taxon>Mucorales</taxon>
        <taxon>Mucorineae</taxon>
        <taxon>Mucoraceae</taxon>
        <taxon>Mucor</taxon>
    </lineage>
</organism>
<feature type="domain" description="AMP-dependent synthetase/ligase" evidence="2">
    <location>
        <begin position="32"/>
        <end position="240"/>
    </location>
</feature>
<dbReference type="SUPFAM" id="SSF56801">
    <property type="entry name" value="Acetyl-CoA synthetase-like"/>
    <property type="match status" value="1"/>
</dbReference>
<dbReference type="PANTHER" id="PTHR43201">
    <property type="entry name" value="ACYL-COA SYNTHETASE"/>
    <property type="match status" value="1"/>
</dbReference>
<dbReference type="STRING" id="91626.A0A0C9MC18"/>
<proteinExistence type="inferred from homology"/>
<dbReference type="PROSITE" id="PS00455">
    <property type="entry name" value="AMP_BINDING"/>
    <property type="match status" value="1"/>
</dbReference>
<sequence>MSILNAPASVNFATSQSVPKHFKAFTNYMNQQTELHANKVFVRYYFDGECKNLTYSDVDRLATNLACKWAYVTQDVDAVAFIGDHSIGYMVVMLALLKLRTPMFAISPRNSEATVFDLLKKSESKLLITEAKYEFIGKAASAQIADVDLMVISPLEISCLVKQPLNPHFQEFLNFEFSDKDIDKTALIIHSSGTTSFPKPVRFSNKYLFHAINAFEILINSNDKLDSLTSKDVLLPITPL</sequence>
<protein>
    <recommendedName>
        <fullName evidence="2">AMP-dependent synthetase/ligase domain-containing protein</fullName>
    </recommendedName>
</protein>
<dbReference type="EMBL" id="DF836364">
    <property type="protein sequence ID" value="GAN04859.1"/>
    <property type="molecule type" value="Genomic_DNA"/>
</dbReference>
<gene>
    <name evidence="3" type="ORF">MAM1_0075c04324</name>
</gene>
<dbReference type="Gene3D" id="3.40.50.12780">
    <property type="entry name" value="N-terminal domain of ligase-like"/>
    <property type="match status" value="1"/>
</dbReference>
<comment type="similarity">
    <text evidence="1">Belongs to the ATP-dependent AMP-binding enzyme family.</text>
</comment>
<name>A0A0C9MC18_9FUNG</name>
<dbReference type="GO" id="GO:0031956">
    <property type="term" value="F:medium-chain fatty acid-CoA ligase activity"/>
    <property type="evidence" value="ECO:0007669"/>
    <property type="project" value="TreeGrafter"/>
</dbReference>
<dbReference type="Proteomes" id="UP000053815">
    <property type="component" value="Unassembled WGS sequence"/>
</dbReference>
<dbReference type="PANTHER" id="PTHR43201:SF8">
    <property type="entry name" value="ACYL-COA SYNTHETASE FAMILY MEMBER 3"/>
    <property type="match status" value="1"/>
</dbReference>